<gene>
    <name evidence="1" type="ORF">BIP78_1093</name>
</gene>
<evidence type="ECO:0000313" key="1">
    <source>
        <dbReference type="EMBL" id="QAA76859.1"/>
    </source>
</evidence>
<reference evidence="2" key="1">
    <citation type="submission" date="2018-12" db="EMBL/GenBank/DDBJ databases">
        <title>Complete genome sequence of an uncultured bacterium of the candidate phylum Bipolaricaulota.</title>
        <authorList>
            <person name="Kadnikov V.V."/>
            <person name="Mardanov A.V."/>
            <person name="Beletsky A.V."/>
            <person name="Frank Y.A."/>
            <person name="Karnachuk O.V."/>
            <person name="Ravin N.V."/>
        </authorList>
    </citation>
    <scope>NUCLEOTIDE SEQUENCE [LARGE SCALE GENOMIC DNA]</scope>
</reference>
<accession>A0A410FUU5</accession>
<dbReference type="EMBL" id="CP034928">
    <property type="protein sequence ID" value="QAA76859.1"/>
    <property type="molecule type" value="Genomic_DNA"/>
</dbReference>
<proteinExistence type="predicted"/>
<evidence type="ECO:0000313" key="2">
    <source>
        <dbReference type="Proteomes" id="UP000287233"/>
    </source>
</evidence>
<protein>
    <submittedName>
        <fullName evidence="1">Uncharacterized protein</fullName>
    </submittedName>
</protein>
<dbReference type="Proteomes" id="UP000287233">
    <property type="component" value="Chromosome"/>
</dbReference>
<dbReference type="AlphaFoldDB" id="A0A410FUU5"/>
<organism evidence="1 2">
    <name type="scientific">Bipolaricaulis sibiricus</name>
    <dbReference type="NCBI Taxonomy" id="2501609"/>
    <lineage>
        <taxon>Bacteria</taxon>
        <taxon>Candidatus Bipolaricaulota</taxon>
        <taxon>Candidatus Bipolaricaulia</taxon>
        <taxon>Candidatus Bipolaricaulales</taxon>
        <taxon>Candidatus Bipolaricaulaceae</taxon>
        <taxon>Candidatus Bipolaricaulis</taxon>
    </lineage>
</organism>
<dbReference type="KEGG" id="bih:BIP78_1093"/>
<sequence length="47" mass="5184">MADRVLSGRFADHGLPPVALLERPCPLGLRLRARRSLIHGRSPLRVG</sequence>
<name>A0A410FUU5_BIPS1</name>